<evidence type="ECO:0000313" key="2">
    <source>
        <dbReference type="Proteomes" id="UP000178249"/>
    </source>
</evidence>
<protein>
    <recommendedName>
        <fullName evidence="3">HTH luxR-type domain-containing protein</fullName>
    </recommendedName>
</protein>
<organism evidence="1 2">
    <name type="scientific">Candidatus Kaiserbacteria bacterium RIFCSPHIGHO2_01_FULL_48_10</name>
    <dbReference type="NCBI Taxonomy" id="1798476"/>
    <lineage>
        <taxon>Bacteria</taxon>
        <taxon>Candidatus Kaiseribacteriota</taxon>
    </lineage>
</organism>
<dbReference type="EMBL" id="MFKP01000062">
    <property type="protein sequence ID" value="OGG42902.1"/>
    <property type="molecule type" value="Genomic_DNA"/>
</dbReference>
<dbReference type="InterPro" id="IPR000831">
    <property type="entry name" value="Trp_repress"/>
</dbReference>
<dbReference type="GO" id="GO:0043565">
    <property type="term" value="F:sequence-specific DNA binding"/>
    <property type="evidence" value="ECO:0007669"/>
    <property type="project" value="InterPro"/>
</dbReference>
<reference evidence="1 2" key="1">
    <citation type="journal article" date="2016" name="Nat. Commun.">
        <title>Thousands of microbial genomes shed light on interconnected biogeochemical processes in an aquifer system.</title>
        <authorList>
            <person name="Anantharaman K."/>
            <person name="Brown C.T."/>
            <person name="Hug L.A."/>
            <person name="Sharon I."/>
            <person name="Castelle C.J."/>
            <person name="Probst A.J."/>
            <person name="Thomas B.C."/>
            <person name="Singh A."/>
            <person name="Wilkins M.J."/>
            <person name="Karaoz U."/>
            <person name="Brodie E.L."/>
            <person name="Williams K.H."/>
            <person name="Hubbard S.S."/>
            <person name="Banfield J.F."/>
        </authorList>
    </citation>
    <scope>NUCLEOTIDE SEQUENCE [LARGE SCALE GENOMIC DNA]</scope>
</reference>
<dbReference type="AlphaFoldDB" id="A0A1F6C1J7"/>
<dbReference type="GO" id="GO:0003700">
    <property type="term" value="F:DNA-binding transcription factor activity"/>
    <property type="evidence" value="ECO:0007669"/>
    <property type="project" value="InterPro"/>
</dbReference>
<evidence type="ECO:0000313" key="1">
    <source>
        <dbReference type="EMBL" id="OGG42902.1"/>
    </source>
</evidence>
<comment type="caution">
    <text evidence="1">The sequence shown here is derived from an EMBL/GenBank/DDBJ whole genome shotgun (WGS) entry which is preliminary data.</text>
</comment>
<dbReference type="Proteomes" id="UP000178249">
    <property type="component" value="Unassembled WGS sequence"/>
</dbReference>
<dbReference type="Gene3D" id="1.10.1270.10">
    <property type="entry name" value="TrpR-like"/>
    <property type="match status" value="1"/>
</dbReference>
<dbReference type="SUPFAM" id="SSF48295">
    <property type="entry name" value="TrpR-like"/>
    <property type="match status" value="1"/>
</dbReference>
<evidence type="ECO:0008006" key="3">
    <source>
        <dbReference type="Google" id="ProtNLM"/>
    </source>
</evidence>
<dbReference type="Pfam" id="PF01371">
    <property type="entry name" value="Trp_repressor"/>
    <property type="match status" value="1"/>
</dbReference>
<dbReference type="InterPro" id="IPR038116">
    <property type="entry name" value="TrpR-like_sf"/>
</dbReference>
<dbReference type="InterPro" id="IPR010921">
    <property type="entry name" value="Trp_repressor/repl_initiator"/>
</dbReference>
<proteinExistence type="predicted"/>
<gene>
    <name evidence="1" type="ORF">A2841_02955</name>
</gene>
<name>A0A1F6C1J7_9BACT</name>
<accession>A0A1F6C1J7</accession>
<sequence>MPHVSRQPITEKAMRVILSEFTKFTLQLRYQKADIGFFEEFFTKTERVMLAKRLAIIALLLKNVSPYSIHKTLKVSPSTVARLKRKLETRKFRGFENQLKKFLGLPNSADDLLFGFMPTLYSRGTWKRIEGWERPD</sequence>